<protein>
    <submittedName>
        <fullName evidence="1">Uncharacterized protein</fullName>
    </submittedName>
</protein>
<comment type="caution">
    <text evidence="1">The sequence shown here is derived from an EMBL/GenBank/DDBJ whole genome shotgun (WGS) entry which is preliminary data.</text>
</comment>
<reference evidence="1" key="1">
    <citation type="submission" date="2023-03" db="EMBL/GenBank/DDBJ databases">
        <title>Chromosome-level genomes of two armyworms, Mythimna separata and Mythimna loreyi, provide insights into the biosynthesis and reception of sex pheromones.</title>
        <authorList>
            <person name="Zhao H."/>
        </authorList>
    </citation>
    <scope>NUCLEOTIDE SEQUENCE</scope>
    <source>
        <strain evidence="1">BeijingLab</strain>
    </source>
</reference>
<sequence>MDSDDSVSETKTIETVCSVQTAESSEDPPMEDWSSLEILSTKDIKKEPSYGKVCGPFSDTSASSVFKHSYYNYPAIPDPGIEVALLAPQEMITYPADGQALYLALCKEMNQCPVRSFYKGLLEHQIDLRYYGINPNGFRAMAKALQYNNTVEILNLTDNFLNNDACYHMGDMLLSNNVLTELNLRGCRIGPQGAKRLFHSLHYNRSLKVLDLSYNQLGDEGMKPLATAVNSGLDVKKLNLSYNNISGIGVEILGNSLETNNKFTHLDLSWNQLYRKGGDTFLVKLSESTCLEVLNLSWNTLSGNRIAILLKGILLCPQLSELNLSNNQLEGKAITIIAEKITKAQKLDTLNLSYNPMTPKDALHVLNKVTMVTSNMKKIFMDNVDVNEAFLSLLEHTKEKESKKDLVVTYGDVVRVFRGTGPDAREVVLNRVEYMTKTKKNKADIALIALKLQKENYGIMNAQNLSKVIRAHGAVLDEDLVNELCKAFPGPPQKNAKTKVVNINLLVDYIKQKWPNRKLPLISTPEPEPVLVPPKPIEKAKEKRKGKK</sequence>
<dbReference type="Proteomes" id="UP001231649">
    <property type="component" value="Chromosome 15"/>
</dbReference>
<evidence type="ECO:0000313" key="2">
    <source>
        <dbReference type="Proteomes" id="UP001231649"/>
    </source>
</evidence>
<proteinExistence type="predicted"/>
<name>A0ACC2QV34_9NEOP</name>
<evidence type="ECO:0000313" key="1">
    <source>
        <dbReference type="EMBL" id="KAJ8725936.1"/>
    </source>
</evidence>
<dbReference type="EMBL" id="CM056791">
    <property type="protein sequence ID" value="KAJ8725936.1"/>
    <property type="molecule type" value="Genomic_DNA"/>
</dbReference>
<organism evidence="1 2">
    <name type="scientific">Mythimna loreyi</name>
    <dbReference type="NCBI Taxonomy" id="667449"/>
    <lineage>
        <taxon>Eukaryota</taxon>
        <taxon>Metazoa</taxon>
        <taxon>Ecdysozoa</taxon>
        <taxon>Arthropoda</taxon>
        <taxon>Hexapoda</taxon>
        <taxon>Insecta</taxon>
        <taxon>Pterygota</taxon>
        <taxon>Neoptera</taxon>
        <taxon>Endopterygota</taxon>
        <taxon>Lepidoptera</taxon>
        <taxon>Glossata</taxon>
        <taxon>Ditrysia</taxon>
        <taxon>Noctuoidea</taxon>
        <taxon>Noctuidae</taxon>
        <taxon>Noctuinae</taxon>
        <taxon>Hadenini</taxon>
        <taxon>Mythimna</taxon>
    </lineage>
</organism>
<gene>
    <name evidence="1" type="ORF">PYW08_004119</name>
</gene>
<accession>A0ACC2QV34</accession>
<keyword evidence="2" id="KW-1185">Reference proteome</keyword>